<name>A0A8B6G025_MYTGA</name>
<gene>
    <name evidence="1" type="ORF">MGAL_10B003110</name>
</gene>
<dbReference type="OrthoDB" id="26719at2759"/>
<dbReference type="Proteomes" id="UP000596742">
    <property type="component" value="Unassembled WGS sequence"/>
</dbReference>
<protein>
    <submittedName>
        <fullName evidence="1">Contactin associated protein-like 2</fullName>
    </submittedName>
</protein>
<evidence type="ECO:0000313" key="1">
    <source>
        <dbReference type="EMBL" id="VDI56853.1"/>
    </source>
</evidence>
<comment type="caution">
    <text evidence="1">The sequence shown here is derived from an EMBL/GenBank/DDBJ whole genome shotgun (WGS) entry which is preliminary data.</text>
</comment>
<keyword evidence="2" id="KW-1185">Reference proteome</keyword>
<organism evidence="1 2">
    <name type="scientific">Mytilus galloprovincialis</name>
    <name type="common">Mediterranean mussel</name>
    <dbReference type="NCBI Taxonomy" id="29158"/>
    <lineage>
        <taxon>Eukaryota</taxon>
        <taxon>Metazoa</taxon>
        <taxon>Spiralia</taxon>
        <taxon>Lophotrochozoa</taxon>
        <taxon>Mollusca</taxon>
        <taxon>Bivalvia</taxon>
        <taxon>Autobranchia</taxon>
        <taxon>Pteriomorphia</taxon>
        <taxon>Mytilida</taxon>
        <taxon>Mytiloidea</taxon>
        <taxon>Mytilidae</taxon>
        <taxon>Mytilinae</taxon>
        <taxon>Mytilus</taxon>
    </lineage>
</organism>
<dbReference type="EMBL" id="UYJE01007674">
    <property type="protein sequence ID" value="VDI56853.1"/>
    <property type="molecule type" value="Genomic_DNA"/>
</dbReference>
<accession>A0A8B6G025</accession>
<sequence>MELYFGDTGTIGDDKIGKYKVGELVCEGDSVLDSIVTFRKADATIKIDTWEADPAGDIWFQFKTTAVELSSNIGIQIHKVACSVMHIQQLRV</sequence>
<reference evidence="1" key="1">
    <citation type="submission" date="2018-11" db="EMBL/GenBank/DDBJ databases">
        <authorList>
            <person name="Alioto T."/>
            <person name="Alioto T."/>
        </authorList>
    </citation>
    <scope>NUCLEOTIDE SEQUENCE</scope>
</reference>
<evidence type="ECO:0000313" key="2">
    <source>
        <dbReference type="Proteomes" id="UP000596742"/>
    </source>
</evidence>
<proteinExistence type="predicted"/>
<dbReference type="AlphaFoldDB" id="A0A8B6G025"/>